<dbReference type="InterPro" id="IPR030972">
    <property type="entry name" value="UrcA_uranyl"/>
</dbReference>
<name>A0A4Y8ZNY4_9SPHN</name>
<sequence>MKILLSSVLIVPLLAAAAPAPAVAAGEKSVRIRYDDLDLAADKGRATFERRVRLATRRICGTFDRSDLGELASIAECHREVAGSVAEKMAPVLAARQRNAPVRGTR</sequence>
<accession>A0A4Y8ZNY4</accession>
<dbReference type="OrthoDB" id="7511162at2"/>
<gene>
    <name evidence="2" type="ORF">E2493_14225</name>
</gene>
<keyword evidence="3" id="KW-1185">Reference proteome</keyword>
<evidence type="ECO:0000313" key="2">
    <source>
        <dbReference type="EMBL" id="TFI57674.1"/>
    </source>
</evidence>
<evidence type="ECO:0000313" key="3">
    <source>
        <dbReference type="Proteomes" id="UP000298213"/>
    </source>
</evidence>
<dbReference type="RefSeq" id="WP_135087923.1">
    <property type="nucleotide sequence ID" value="NZ_SPDV01000028.1"/>
</dbReference>
<evidence type="ECO:0000256" key="1">
    <source>
        <dbReference type="SAM" id="SignalP"/>
    </source>
</evidence>
<protein>
    <submittedName>
        <fullName evidence="2">UrcA family protein</fullName>
    </submittedName>
</protein>
<dbReference type="EMBL" id="SPDV01000028">
    <property type="protein sequence ID" value="TFI57674.1"/>
    <property type="molecule type" value="Genomic_DNA"/>
</dbReference>
<dbReference type="NCBIfam" id="TIGR04433">
    <property type="entry name" value="UrcA_uranyl"/>
    <property type="match status" value="1"/>
</dbReference>
<organism evidence="2 3">
    <name type="scientific">Sphingomonas parva</name>
    <dbReference type="NCBI Taxonomy" id="2555898"/>
    <lineage>
        <taxon>Bacteria</taxon>
        <taxon>Pseudomonadati</taxon>
        <taxon>Pseudomonadota</taxon>
        <taxon>Alphaproteobacteria</taxon>
        <taxon>Sphingomonadales</taxon>
        <taxon>Sphingomonadaceae</taxon>
        <taxon>Sphingomonas</taxon>
    </lineage>
</organism>
<feature type="signal peptide" evidence="1">
    <location>
        <begin position="1"/>
        <end position="24"/>
    </location>
</feature>
<feature type="chain" id="PRO_5021394553" evidence="1">
    <location>
        <begin position="25"/>
        <end position="106"/>
    </location>
</feature>
<dbReference type="Proteomes" id="UP000298213">
    <property type="component" value="Unassembled WGS sequence"/>
</dbReference>
<keyword evidence="1" id="KW-0732">Signal</keyword>
<dbReference type="AlphaFoldDB" id="A0A4Y8ZNY4"/>
<reference evidence="2 3" key="1">
    <citation type="submission" date="2019-03" db="EMBL/GenBank/DDBJ databases">
        <title>Genome sequence of Sphingomonas sp. 17J27-24.</title>
        <authorList>
            <person name="Kim M."/>
            <person name="Maeng S."/>
            <person name="Sathiyaraj S."/>
        </authorList>
    </citation>
    <scope>NUCLEOTIDE SEQUENCE [LARGE SCALE GENOMIC DNA]</scope>
    <source>
        <strain evidence="2 3">17J27-24</strain>
    </source>
</reference>
<comment type="caution">
    <text evidence="2">The sequence shown here is derived from an EMBL/GenBank/DDBJ whole genome shotgun (WGS) entry which is preliminary data.</text>
</comment>
<proteinExistence type="predicted"/>